<dbReference type="AlphaFoldDB" id="A0A507QRL5"/>
<keyword evidence="4 6" id="KW-0472">Membrane</keyword>
<dbReference type="Gene3D" id="1.20.1250.20">
    <property type="entry name" value="MFS general substrate transporter like domains"/>
    <property type="match status" value="1"/>
</dbReference>
<keyword evidence="3 6" id="KW-1133">Transmembrane helix</keyword>
<protein>
    <recommendedName>
        <fullName evidence="7">Major facilitator superfamily (MFS) profile domain-containing protein</fullName>
    </recommendedName>
</protein>
<evidence type="ECO:0000259" key="7">
    <source>
        <dbReference type="PROSITE" id="PS50850"/>
    </source>
</evidence>
<reference evidence="8 9" key="1">
    <citation type="submission" date="2019-06" db="EMBL/GenBank/DDBJ databases">
        <title>Wine fermentation using esterase from Monascus purpureus.</title>
        <authorList>
            <person name="Geng C."/>
            <person name="Zhang Y."/>
        </authorList>
    </citation>
    <scope>NUCLEOTIDE SEQUENCE [LARGE SCALE GENOMIC DNA]</scope>
    <source>
        <strain evidence="8">HQ1</strain>
    </source>
</reference>
<evidence type="ECO:0000256" key="4">
    <source>
        <dbReference type="ARBA" id="ARBA00023136"/>
    </source>
</evidence>
<dbReference type="PANTHER" id="PTHR23507:SF40">
    <property type="entry name" value="TETRACYCLINE-EFFLUX TRANSPORTER"/>
    <property type="match status" value="1"/>
</dbReference>
<feature type="region of interest" description="Disordered" evidence="5">
    <location>
        <begin position="24"/>
        <end position="73"/>
    </location>
</feature>
<evidence type="ECO:0000256" key="6">
    <source>
        <dbReference type="SAM" id="Phobius"/>
    </source>
</evidence>
<feature type="transmembrane region" description="Helical" evidence="6">
    <location>
        <begin position="249"/>
        <end position="272"/>
    </location>
</feature>
<feature type="transmembrane region" description="Helical" evidence="6">
    <location>
        <begin position="372"/>
        <end position="397"/>
    </location>
</feature>
<dbReference type="PANTHER" id="PTHR23507">
    <property type="entry name" value="ZGC:174356"/>
    <property type="match status" value="1"/>
</dbReference>
<dbReference type="EMBL" id="VIFY01000087">
    <property type="protein sequence ID" value="TQB71162.1"/>
    <property type="molecule type" value="Genomic_DNA"/>
</dbReference>
<proteinExistence type="predicted"/>
<feature type="transmembrane region" description="Helical" evidence="6">
    <location>
        <begin position="215"/>
        <end position="237"/>
    </location>
</feature>
<dbReference type="STRING" id="5098.A0A507QRL5"/>
<evidence type="ECO:0000256" key="5">
    <source>
        <dbReference type="SAM" id="MobiDB-lite"/>
    </source>
</evidence>
<comment type="subcellular location">
    <subcellularLocation>
        <location evidence="1">Membrane</location>
        <topology evidence="1">Multi-pass membrane protein</topology>
    </subcellularLocation>
</comment>
<keyword evidence="2 6" id="KW-0812">Transmembrane</keyword>
<feature type="transmembrane region" description="Helical" evidence="6">
    <location>
        <begin position="541"/>
        <end position="563"/>
    </location>
</feature>
<dbReference type="InterPro" id="IPR020846">
    <property type="entry name" value="MFS_dom"/>
</dbReference>
<evidence type="ECO:0000256" key="2">
    <source>
        <dbReference type="ARBA" id="ARBA00022692"/>
    </source>
</evidence>
<dbReference type="GO" id="GO:0022857">
    <property type="term" value="F:transmembrane transporter activity"/>
    <property type="evidence" value="ECO:0007669"/>
    <property type="project" value="InterPro"/>
</dbReference>
<dbReference type="Pfam" id="PF07690">
    <property type="entry name" value="MFS_1"/>
    <property type="match status" value="1"/>
</dbReference>
<organism evidence="8 9">
    <name type="scientific">Monascus purpureus</name>
    <name type="common">Red mold</name>
    <name type="synonym">Monascus anka</name>
    <dbReference type="NCBI Taxonomy" id="5098"/>
    <lineage>
        <taxon>Eukaryota</taxon>
        <taxon>Fungi</taxon>
        <taxon>Dikarya</taxon>
        <taxon>Ascomycota</taxon>
        <taxon>Pezizomycotina</taxon>
        <taxon>Eurotiomycetes</taxon>
        <taxon>Eurotiomycetidae</taxon>
        <taxon>Eurotiales</taxon>
        <taxon>Aspergillaceae</taxon>
        <taxon>Monascus</taxon>
    </lineage>
</organism>
<dbReference type="PROSITE" id="PS50850">
    <property type="entry name" value="MFS"/>
    <property type="match status" value="1"/>
</dbReference>
<feature type="transmembrane region" description="Helical" evidence="6">
    <location>
        <begin position="82"/>
        <end position="101"/>
    </location>
</feature>
<comment type="caution">
    <text evidence="8">The sequence shown here is derived from an EMBL/GenBank/DDBJ whole genome shotgun (WGS) entry which is preliminary data.</text>
</comment>
<evidence type="ECO:0000256" key="3">
    <source>
        <dbReference type="ARBA" id="ARBA00022989"/>
    </source>
</evidence>
<accession>A0A507QRL5</accession>
<feature type="transmembrane region" description="Helical" evidence="6">
    <location>
        <begin position="183"/>
        <end position="203"/>
    </location>
</feature>
<dbReference type="SUPFAM" id="SSF103473">
    <property type="entry name" value="MFS general substrate transporter"/>
    <property type="match status" value="1"/>
</dbReference>
<dbReference type="Proteomes" id="UP000319663">
    <property type="component" value="Unassembled WGS sequence"/>
</dbReference>
<feature type="transmembrane region" description="Helical" evidence="6">
    <location>
        <begin position="278"/>
        <end position="300"/>
    </location>
</feature>
<feature type="transmembrane region" description="Helical" evidence="6">
    <location>
        <begin position="511"/>
        <end position="535"/>
    </location>
</feature>
<dbReference type="InterPro" id="IPR036259">
    <property type="entry name" value="MFS_trans_sf"/>
</dbReference>
<feature type="transmembrane region" description="Helical" evidence="6">
    <location>
        <begin position="409"/>
        <end position="428"/>
    </location>
</feature>
<dbReference type="InterPro" id="IPR011701">
    <property type="entry name" value="MFS"/>
</dbReference>
<evidence type="ECO:0000313" key="9">
    <source>
        <dbReference type="Proteomes" id="UP000319663"/>
    </source>
</evidence>
<evidence type="ECO:0000256" key="1">
    <source>
        <dbReference type="ARBA" id="ARBA00004141"/>
    </source>
</evidence>
<feature type="transmembrane region" description="Helical" evidence="6">
    <location>
        <begin position="449"/>
        <end position="471"/>
    </location>
</feature>
<dbReference type="GO" id="GO:0016020">
    <property type="term" value="C:membrane"/>
    <property type="evidence" value="ECO:0007669"/>
    <property type="project" value="UniProtKB-SubCell"/>
</dbReference>
<name>A0A507QRL5_MONPU</name>
<gene>
    <name evidence="8" type="ORF">MPDQ_007752</name>
</gene>
<feature type="transmembrane region" description="Helical" evidence="6">
    <location>
        <begin position="477"/>
        <end position="499"/>
    </location>
</feature>
<feature type="domain" description="Major facilitator superfamily (MFS) profile" evidence="7">
    <location>
        <begin position="86"/>
        <end position="568"/>
    </location>
</feature>
<dbReference type="OrthoDB" id="3026777at2759"/>
<keyword evidence="9" id="KW-1185">Reference proteome</keyword>
<evidence type="ECO:0000313" key="8">
    <source>
        <dbReference type="EMBL" id="TQB71162.1"/>
    </source>
</evidence>
<sequence>MENEVPFAADAEIDVQLHATSITHSSTSSLTPTEDVSKNAVSVRVNEETPLLPRTEREDDDVPQWSDPNAADSRSWWRRPSVWWLLPFVFTFSLGIGGMAVPKINLILNLVCRDYLSEKAARDPNFTYLPIMFGDDNAECQIPEVQSLVAQFQLYLNLVTGICSALVSPRLGHLSDRYGRTRIIALTALASVLGEAVTVFVAARPERTSVNVLLIGALLDGLGGSFTTAVALVHSYASDCVPPEKRNVTFGYFHGALFTGVAAGPSLAAYIIRRTGSVLIVFCIAIAFHSSFFLVTMAVVPESLSEERQRIAREKHRAKRFSEEGSTKWLSLSNFNPMNLITPLSILLPPVGRPSVLFPSRRGASPSLRRNLIVLAAIDAAMFGVAMGTVQVIIIYAEYMFGWGNVESSIFVSIVNAVRVLNLFLILPTCTRIFRRPPAVQKSIPGSDMFDIIVIRLAILFDIVGYIGYALSRHGSAMVISGMIAAFGGMGSPTLQSSLTKHVPRDRTGQMLGAVGLLHALARVIAPAVFSLIYSFTVGKFTQAVFVCLVSGFCLAFLLSLSIRPNAGLDETMDDLEDEEHTHLHPSM</sequence>
<feature type="compositionally biased region" description="Low complexity" evidence="5">
    <location>
        <begin position="24"/>
        <end position="33"/>
    </location>
</feature>